<dbReference type="Proteomes" id="UP000539372">
    <property type="component" value="Unassembled WGS sequence"/>
</dbReference>
<reference evidence="2 3" key="1">
    <citation type="submission" date="2020-04" db="EMBL/GenBank/DDBJ databases">
        <title>Rhodospirillaceae bacterium KN72 isolated from deep sea.</title>
        <authorList>
            <person name="Zhang D.-C."/>
        </authorList>
    </citation>
    <scope>NUCLEOTIDE SEQUENCE [LARGE SCALE GENOMIC DNA]</scope>
    <source>
        <strain evidence="2 3">KN72</strain>
    </source>
</reference>
<name>A0A7Y0DYV6_9PROT</name>
<keyword evidence="2" id="KW-0808">Transferase</keyword>
<dbReference type="InterPro" id="IPR050276">
    <property type="entry name" value="MshD_Acetyltransferase"/>
</dbReference>
<dbReference type="RefSeq" id="WP_169624431.1">
    <property type="nucleotide sequence ID" value="NZ_JABBNT010000002.1"/>
</dbReference>
<dbReference type="CDD" id="cd04301">
    <property type="entry name" value="NAT_SF"/>
    <property type="match status" value="1"/>
</dbReference>
<evidence type="ECO:0000313" key="2">
    <source>
        <dbReference type="EMBL" id="NMM44127.1"/>
    </source>
</evidence>
<organism evidence="2 3">
    <name type="scientific">Pacificispira spongiicola</name>
    <dbReference type="NCBI Taxonomy" id="2729598"/>
    <lineage>
        <taxon>Bacteria</taxon>
        <taxon>Pseudomonadati</taxon>
        <taxon>Pseudomonadota</taxon>
        <taxon>Alphaproteobacteria</taxon>
        <taxon>Rhodospirillales</taxon>
        <taxon>Rhodospirillaceae</taxon>
        <taxon>Pacificispira</taxon>
    </lineage>
</organism>
<dbReference type="InterPro" id="IPR000182">
    <property type="entry name" value="GNAT_dom"/>
</dbReference>
<evidence type="ECO:0000313" key="3">
    <source>
        <dbReference type="Proteomes" id="UP000539372"/>
    </source>
</evidence>
<comment type="caution">
    <text evidence="2">The sequence shown here is derived from an EMBL/GenBank/DDBJ whole genome shotgun (WGS) entry which is preliminary data.</text>
</comment>
<dbReference type="EMBL" id="JABBNT010000002">
    <property type="protein sequence ID" value="NMM44127.1"/>
    <property type="molecule type" value="Genomic_DNA"/>
</dbReference>
<dbReference type="PANTHER" id="PTHR43617:SF2">
    <property type="entry name" value="UPF0039 PROTEIN SLL0451"/>
    <property type="match status" value="1"/>
</dbReference>
<keyword evidence="3" id="KW-1185">Reference proteome</keyword>
<dbReference type="GO" id="GO:0016747">
    <property type="term" value="F:acyltransferase activity, transferring groups other than amino-acyl groups"/>
    <property type="evidence" value="ECO:0007669"/>
    <property type="project" value="InterPro"/>
</dbReference>
<dbReference type="SUPFAM" id="SSF55729">
    <property type="entry name" value="Acyl-CoA N-acyltransferases (Nat)"/>
    <property type="match status" value="1"/>
</dbReference>
<gene>
    <name evidence="2" type="ORF">HH303_06540</name>
</gene>
<dbReference type="InterPro" id="IPR016181">
    <property type="entry name" value="Acyl_CoA_acyltransferase"/>
</dbReference>
<evidence type="ECO:0000259" key="1">
    <source>
        <dbReference type="PROSITE" id="PS51186"/>
    </source>
</evidence>
<dbReference type="Gene3D" id="3.40.630.30">
    <property type="match status" value="1"/>
</dbReference>
<dbReference type="AlphaFoldDB" id="A0A7Y0DYV6"/>
<dbReference type="PANTHER" id="PTHR43617">
    <property type="entry name" value="L-AMINO ACID N-ACETYLTRANSFERASE"/>
    <property type="match status" value="1"/>
</dbReference>
<accession>A0A7Y0DYV6</accession>
<protein>
    <submittedName>
        <fullName evidence="2">N-acetyltransferase</fullName>
    </submittedName>
</protein>
<dbReference type="PROSITE" id="PS51186">
    <property type="entry name" value="GNAT"/>
    <property type="match status" value="1"/>
</dbReference>
<sequence length="173" mass="18717">MSLNITIRPETDDDTAAIHDITVAAFADLEISNHTEQFIVEALRLAHALTVSLVAEVDGRLVGHIAFSPITLSDGTKGWYGLGPVSVAPDCQRQGIGTALIEEGLSRLKKLGAHGCCLVGHPEYYPRFGFRNRPELTLDGVPPYAFFALSYDSTYPTATVTFHEAFAADISPK</sequence>
<feature type="domain" description="N-acetyltransferase" evidence="1">
    <location>
        <begin position="5"/>
        <end position="156"/>
    </location>
</feature>
<proteinExistence type="predicted"/>
<dbReference type="Pfam" id="PF00583">
    <property type="entry name" value="Acetyltransf_1"/>
    <property type="match status" value="1"/>
</dbReference>